<keyword evidence="8" id="KW-0443">Lipid metabolism</keyword>
<dbReference type="Pfam" id="PF02770">
    <property type="entry name" value="Acyl-CoA_dh_M"/>
    <property type="match status" value="1"/>
</dbReference>
<dbReference type="Gene3D" id="1.10.540.10">
    <property type="entry name" value="Acyl-CoA dehydrogenase/oxidase, N-terminal domain"/>
    <property type="match status" value="1"/>
</dbReference>
<dbReference type="GO" id="GO:0033539">
    <property type="term" value="P:fatty acid beta-oxidation using acyl-CoA dehydrogenase"/>
    <property type="evidence" value="ECO:0007669"/>
    <property type="project" value="TreeGrafter"/>
</dbReference>
<evidence type="ECO:0000256" key="1">
    <source>
        <dbReference type="ARBA" id="ARBA00001974"/>
    </source>
</evidence>
<evidence type="ECO:0000256" key="8">
    <source>
        <dbReference type="ARBA" id="ARBA00023098"/>
    </source>
</evidence>
<comment type="cofactor">
    <cofactor evidence="1">
        <name>FAD</name>
        <dbReference type="ChEBI" id="CHEBI:57692"/>
    </cofactor>
</comment>
<dbReference type="CDD" id="cd05154">
    <property type="entry name" value="ACAD10_11_N-like"/>
    <property type="match status" value="1"/>
</dbReference>
<dbReference type="PANTHER" id="PTHR48083:SF13">
    <property type="entry name" value="ACYL-COA DEHYDROGENASE FAMILY MEMBER 11"/>
    <property type="match status" value="1"/>
</dbReference>
<evidence type="ECO:0000313" key="15">
    <source>
        <dbReference type="Proteomes" id="UP001485043"/>
    </source>
</evidence>
<dbReference type="SUPFAM" id="SSF56112">
    <property type="entry name" value="Protein kinase-like (PK-like)"/>
    <property type="match status" value="1"/>
</dbReference>
<dbReference type="Pfam" id="PF00441">
    <property type="entry name" value="Acyl-CoA_dh_1"/>
    <property type="match status" value="1"/>
</dbReference>
<evidence type="ECO:0000259" key="13">
    <source>
        <dbReference type="Pfam" id="PF02770"/>
    </source>
</evidence>
<dbReference type="Gene3D" id="3.90.1200.10">
    <property type="match status" value="1"/>
</dbReference>
<evidence type="ECO:0000256" key="6">
    <source>
        <dbReference type="ARBA" id="ARBA00022832"/>
    </source>
</evidence>
<feature type="domain" description="Acyl-CoA dehydrogenase/oxidase C-terminal" evidence="11">
    <location>
        <begin position="636"/>
        <end position="763"/>
    </location>
</feature>
<comment type="similarity">
    <text evidence="3">Belongs to the acyl-CoA dehydrogenase family.</text>
</comment>
<keyword evidence="4" id="KW-0285">Flavoprotein</keyword>
<dbReference type="PANTHER" id="PTHR48083">
    <property type="entry name" value="MEDIUM-CHAIN SPECIFIC ACYL-COA DEHYDROGENASE, MITOCHONDRIAL-RELATED"/>
    <property type="match status" value="1"/>
</dbReference>
<keyword evidence="5" id="KW-0274">FAD</keyword>
<gene>
    <name evidence="14" type="ORF">WJX84_007338</name>
</gene>
<comment type="subcellular location">
    <subcellularLocation>
        <location evidence="2">Peroxisome</location>
    </subcellularLocation>
</comment>
<dbReference type="InterPro" id="IPR046373">
    <property type="entry name" value="Acyl-CoA_Oxase/DH_mid-dom_sf"/>
</dbReference>
<evidence type="ECO:0008006" key="16">
    <source>
        <dbReference type="Google" id="ProtNLM"/>
    </source>
</evidence>
<dbReference type="Gene3D" id="2.40.110.10">
    <property type="entry name" value="Butyryl-CoA Dehydrogenase, subunit A, domain 2"/>
    <property type="match status" value="1"/>
</dbReference>
<comment type="caution">
    <text evidence="14">The sequence shown here is derived from an EMBL/GenBank/DDBJ whole genome shotgun (WGS) entry which is preliminary data.</text>
</comment>
<feature type="domain" description="Acyl-CoA oxidase/dehydrogenase middle" evidence="13">
    <location>
        <begin position="523"/>
        <end position="617"/>
    </location>
</feature>
<feature type="domain" description="Aminoglycoside phosphotransferase" evidence="12">
    <location>
        <begin position="43"/>
        <end position="264"/>
    </location>
</feature>
<dbReference type="InterPro" id="IPR009100">
    <property type="entry name" value="AcylCoA_DH/oxidase_NM_dom_sf"/>
</dbReference>
<reference evidence="14 15" key="1">
    <citation type="journal article" date="2024" name="Nat. Commun.">
        <title>Phylogenomics reveals the evolutionary origins of lichenization in chlorophyte algae.</title>
        <authorList>
            <person name="Puginier C."/>
            <person name="Libourel C."/>
            <person name="Otte J."/>
            <person name="Skaloud P."/>
            <person name="Haon M."/>
            <person name="Grisel S."/>
            <person name="Petersen M."/>
            <person name="Berrin J.G."/>
            <person name="Delaux P.M."/>
            <person name="Dal Grande F."/>
            <person name="Keller J."/>
        </authorList>
    </citation>
    <scope>NUCLEOTIDE SEQUENCE [LARGE SCALE GENOMIC DNA]</scope>
    <source>
        <strain evidence="14 15">SAG 2523</strain>
    </source>
</reference>
<organism evidence="14 15">
    <name type="scientific">Apatococcus fuscideae</name>
    <dbReference type="NCBI Taxonomy" id="2026836"/>
    <lineage>
        <taxon>Eukaryota</taxon>
        <taxon>Viridiplantae</taxon>
        <taxon>Chlorophyta</taxon>
        <taxon>core chlorophytes</taxon>
        <taxon>Trebouxiophyceae</taxon>
        <taxon>Chlorellales</taxon>
        <taxon>Chlorellaceae</taxon>
        <taxon>Apatococcus</taxon>
    </lineage>
</organism>
<evidence type="ECO:0000256" key="7">
    <source>
        <dbReference type="ARBA" id="ARBA00023002"/>
    </source>
</evidence>
<evidence type="ECO:0000256" key="10">
    <source>
        <dbReference type="SAM" id="MobiDB-lite"/>
    </source>
</evidence>
<dbReference type="InterPro" id="IPR002575">
    <property type="entry name" value="Aminoglycoside_PTrfase"/>
</dbReference>
<dbReference type="InterPro" id="IPR041726">
    <property type="entry name" value="ACAD10_11_N"/>
</dbReference>
<dbReference type="InterPro" id="IPR006091">
    <property type="entry name" value="Acyl-CoA_Oxase/DH_mid-dom"/>
</dbReference>
<accession>A0AAW1T7T4</accession>
<dbReference type="Proteomes" id="UP001485043">
    <property type="component" value="Unassembled WGS sequence"/>
</dbReference>
<dbReference type="Gene3D" id="2.60.120.260">
    <property type="entry name" value="Galactose-binding domain-like"/>
    <property type="match status" value="1"/>
</dbReference>
<dbReference type="SUPFAM" id="SSF47203">
    <property type="entry name" value="Acyl-CoA dehydrogenase C-terminal domain-like"/>
    <property type="match status" value="1"/>
</dbReference>
<dbReference type="FunFam" id="2.40.110.10:FF:000002">
    <property type="entry name" value="Acyl-CoA dehydrogenase fadE12"/>
    <property type="match status" value="1"/>
</dbReference>
<keyword evidence="9" id="KW-0576">Peroxisome</keyword>
<name>A0AAW1T7T4_9CHLO</name>
<dbReference type="InterPro" id="IPR050741">
    <property type="entry name" value="Acyl-CoA_dehydrogenase"/>
</dbReference>
<dbReference type="SUPFAM" id="SSF56645">
    <property type="entry name" value="Acyl-CoA dehydrogenase NM domain-like"/>
    <property type="match status" value="1"/>
</dbReference>
<feature type="region of interest" description="Disordered" evidence="10">
    <location>
        <begin position="339"/>
        <end position="378"/>
    </location>
</feature>
<evidence type="ECO:0000256" key="9">
    <source>
        <dbReference type="ARBA" id="ARBA00023140"/>
    </source>
</evidence>
<dbReference type="Gene3D" id="1.20.140.10">
    <property type="entry name" value="Butyryl-CoA Dehydrogenase, subunit A, domain 3"/>
    <property type="match status" value="1"/>
</dbReference>
<evidence type="ECO:0000259" key="11">
    <source>
        <dbReference type="Pfam" id="PF00441"/>
    </source>
</evidence>
<sequence length="989" mass="107349">MALSTDKAVGPPAAAHRLDENKLCTYLRASVPELSELSHISSKQFSHGQSNPTYLLETNLGKFVMRKKPPGQVLASAHAVDREFRILAALANTPVPVPRVYCLCQDDAVLGTPFYVMEHMQGRIFTDVSMQGASCQERRAAYQSLAATLGKLHSVKPTEVGLGNYSRNHGYCARQVWRWKQQYLAQLDAEPLQEMQQLIQWLESHVPAADSDPAQTRISHGDYRLDNVVLHPTDAGRVLGVLDWELSALGYPLADLAYCCLAYHLDDSTRCIFPALSEPLAAGIPSEQDFVAAYCKERGCDLPGELEWTFCIALSLFRCAAIVAGVGARARMGNASSKDALRAGSPEVSRQVRRDDTSASDDSASSSAASNSGFDPSPRVQDLIRRVTAFMQQHIYPSEHAFEAHAKDPATKWKISPLNEQLKLKAKAAGLWNLWLPADLKAKLKHLAAHAPAEEEGILLGAGLSNLDYAYLSEIMGRSVWASEIFNCSAPDTGNMEVLARYGSVQQQERWLLPLLRGHIRSCFAMTEPEVASSDATNIRSAICRNGAGYTVSGHKWWASGAMDPRCAVSIFMGKTDPEAETYRQQSMILVPMDAPGVSILRPLDVFGYDDAPHGHAEVMYQDVQVPASNLLLGEGRGFEIAQGRLGPGRLHHCMRMVGMGNRSVELMAQRALQRIAFKGPIASQGAFRSQLATCRVELDAARLTVLAAADALDKHGNKKARGQIAAAKFLTPNTVLKVIDTAIQVHGGGGVSNDFVLASLWAGLYYNVPGTWDLKHDSTSKRTSQEDLAMLVSSWGECLASQVGQVVDFTEHLRQAGLDAGEIDEFLDAQPSLTFSLWFAASPSGVGSLQLELELGDQRGSLGDVFARGLGSASNRRPSGEQVFLALRSQKLVVRESKWQQARLILPGLPKGARYARVVISGQQVSLGGYGLPSEDSGTQFTQPELRWGASQVLEGDAAAVLCCSAVALDMDPNAAPGNIITMWNSAN</sequence>
<dbReference type="GO" id="GO:0050660">
    <property type="term" value="F:flavin adenine dinucleotide binding"/>
    <property type="evidence" value="ECO:0007669"/>
    <property type="project" value="InterPro"/>
</dbReference>
<dbReference type="EMBL" id="JALJOV010000214">
    <property type="protein sequence ID" value="KAK9865826.1"/>
    <property type="molecule type" value="Genomic_DNA"/>
</dbReference>
<keyword evidence="7" id="KW-0560">Oxidoreductase</keyword>
<dbReference type="Gene3D" id="3.30.200.20">
    <property type="entry name" value="Phosphorylase Kinase, domain 1"/>
    <property type="match status" value="1"/>
</dbReference>
<evidence type="ECO:0000256" key="5">
    <source>
        <dbReference type="ARBA" id="ARBA00022827"/>
    </source>
</evidence>
<dbReference type="InterPro" id="IPR037069">
    <property type="entry name" value="AcylCoA_DH/ox_N_sf"/>
</dbReference>
<evidence type="ECO:0000259" key="12">
    <source>
        <dbReference type="Pfam" id="PF01636"/>
    </source>
</evidence>
<dbReference type="Pfam" id="PF01636">
    <property type="entry name" value="APH"/>
    <property type="match status" value="1"/>
</dbReference>
<protein>
    <recommendedName>
        <fullName evidence="16">Acyl-CoA dehydrogenase</fullName>
    </recommendedName>
</protein>
<evidence type="ECO:0000256" key="2">
    <source>
        <dbReference type="ARBA" id="ARBA00004275"/>
    </source>
</evidence>
<feature type="compositionally biased region" description="Low complexity" evidence="10">
    <location>
        <begin position="360"/>
        <end position="372"/>
    </location>
</feature>
<dbReference type="InterPro" id="IPR011009">
    <property type="entry name" value="Kinase-like_dom_sf"/>
</dbReference>
<dbReference type="InterPro" id="IPR036250">
    <property type="entry name" value="AcylCo_DH-like_C"/>
</dbReference>
<evidence type="ECO:0000256" key="4">
    <source>
        <dbReference type="ARBA" id="ARBA00022630"/>
    </source>
</evidence>
<dbReference type="AlphaFoldDB" id="A0AAW1T7T4"/>
<keyword evidence="6" id="KW-0276">Fatty acid metabolism</keyword>
<dbReference type="InterPro" id="IPR009075">
    <property type="entry name" value="AcylCo_DH/oxidase_C"/>
</dbReference>
<proteinExistence type="inferred from homology"/>
<evidence type="ECO:0000313" key="14">
    <source>
        <dbReference type="EMBL" id="KAK9865826.1"/>
    </source>
</evidence>
<keyword evidence="15" id="KW-1185">Reference proteome</keyword>
<evidence type="ECO:0000256" key="3">
    <source>
        <dbReference type="ARBA" id="ARBA00009347"/>
    </source>
</evidence>
<dbReference type="GO" id="GO:0003995">
    <property type="term" value="F:acyl-CoA dehydrogenase activity"/>
    <property type="evidence" value="ECO:0007669"/>
    <property type="project" value="TreeGrafter"/>
</dbReference>
<dbReference type="GO" id="GO:0005777">
    <property type="term" value="C:peroxisome"/>
    <property type="evidence" value="ECO:0007669"/>
    <property type="project" value="UniProtKB-SubCell"/>
</dbReference>